<keyword evidence="5" id="KW-1015">Disulfide bond</keyword>
<comment type="similarity">
    <text evidence="2">Belongs to the glycosyl hydrolase 18 family. IDGF subfamily.</text>
</comment>
<dbReference type="Proteomes" id="UP000801492">
    <property type="component" value="Unassembled WGS sequence"/>
</dbReference>
<dbReference type="GO" id="GO:0006032">
    <property type="term" value="P:chitin catabolic process"/>
    <property type="evidence" value="ECO:0007669"/>
    <property type="project" value="TreeGrafter"/>
</dbReference>
<keyword evidence="10" id="KW-1185">Reference proteome</keyword>
<dbReference type="PANTHER" id="PTHR11177">
    <property type="entry name" value="CHITINASE"/>
    <property type="match status" value="1"/>
</dbReference>
<dbReference type="SMART" id="SM00636">
    <property type="entry name" value="Glyco_18"/>
    <property type="match status" value="1"/>
</dbReference>
<dbReference type="Gene3D" id="3.10.50.10">
    <property type="match status" value="1"/>
</dbReference>
<dbReference type="Pfam" id="PF00704">
    <property type="entry name" value="Glyco_hydro_18"/>
    <property type="match status" value="1"/>
</dbReference>
<dbReference type="InterPro" id="IPR001223">
    <property type="entry name" value="Glyco_hydro18_cat"/>
</dbReference>
<proteinExistence type="inferred from homology"/>
<dbReference type="InterPro" id="IPR011583">
    <property type="entry name" value="Chitinase_II/V-like_cat"/>
</dbReference>
<evidence type="ECO:0000256" key="3">
    <source>
        <dbReference type="ARBA" id="ARBA00022525"/>
    </source>
</evidence>
<dbReference type="InterPro" id="IPR029070">
    <property type="entry name" value="Chitinase_insertion_sf"/>
</dbReference>
<evidence type="ECO:0000256" key="5">
    <source>
        <dbReference type="ARBA" id="ARBA00023157"/>
    </source>
</evidence>
<keyword evidence="4 7" id="KW-0732">Signal</keyword>
<evidence type="ECO:0000259" key="8">
    <source>
        <dbReference type="PROSITE" id="PS51910"/>
    </source>
</evidence>
<sequence>MTGKLVFGFIAFLTIACNSLVNSKKVVCYYDSEGNFRDGHARFENTFLVDSLSHCTHLIYGYAGINSNTFKLVSLNEQFDVANNNYRQVTNLKKSHPNLIVLLSVGGGRDIGNKEKYLTMIEDVDDRTIFIESALAFVKTYGFDGLDLAWQFPPNKPKKIRSTAGNIWSSVKHTFVDPSPVDEKAADHKQQFTAFIREFKTAFADDGLQLSLSVLPNVNSTLFYDVRLLSPNLDLVNLWAFDYYTPERNPKEADYPAPLHELIDRKFDENGNYLVQYWLQNGAPSKKLILGIPTYGRTWKMTRDSGTSGVPPVSDVKGGGQAGTYTREEGLLSFQEICTKLNLNRKNIGGGNAYKQVIDTSGKYGTYAFRLPNESGDGGTWIGYEDQETASSKGTYARTKSLGGIAIVDITLDDFRGLCTGDKFPLLRAAAASA</sequence>
<dbReference type="GO" id="GO:0004568">
    <property type="term" value="F:chitinase activity"/>
    <property type="evidence" value="ECO:0007669"/>
    <property type="project" value="TreeGrafter"/>
</dbReference>
<organism evidence="9 10">
    <name type="scientific">Ignelater luminosus</name>
    <name type="common">Cucubano</name>
    <name type="synonym">Pyrophorus luminosus</name>
    <dbReference type="NCBI Taxonomy" id="2038154"/>
    <lineage>
        <taxon>Eukaryota</taxon>
        <taxon>Metazoa</taxon>
        <taxon>Ecdysozoa</taxon>
        <taxon>Arthropoda</taxon>
        <taxon>Hexapoda</taxon>
        <taxon>Insecta</taxon>
        <taxon>Pterygota</taxon>
        <taxon>Neoptera</taxon>
        <taxon>Endopterygota</taxon>
        <taxon>Coleoptera</taxon>
        <taxon>Polyphaga</taxon>
        <taxon>Elateriformia</taxon>
        <taxon>Elateroidea</taxon>
        <taxon>Elateridae</taxon>
        <taxon>Agrypninae</taxon>
        <taxon>Pyrophorini</taxon>
        <taxon>Ignelater</taxon>
    </lineage>
</organism>
<dbReference type="PANTHER" id="PTHR11177:SF235">
    <property type="entry name" value="CHITINASE-LIKE PROTEIN IDGF1-RELATED"/>
    <property type="match status" value="1"/>
</dbReference>
<evidence type="ECO:0000256" key="4">
    <source>
        <dbReference type="ARBA" id="ARBA00022729"/>
    </source>
</evidence>
<dbReference type="SUPFAM" id="SSF54556">
    <property type="entry name" value="Chitinase insertion domain"/>
    <property type="match status" value="1"/>
</dbReference>
<dbReference type="InterPro" id="IPR050314">
    <property type="entry name" value="Glycosyl_Hydrlase_18"/>
</dbReference>
<dbReference type="SUPFAM" id="SSF51445">
    <property type="entry name" value="(Trans)glycosidases"/>
    <property type="match status" value="1"/>
</dbReference>
<dbReference type="InterPro" id="IPR017853">
    <property type="entry name" value="GH"/>
</dbReference>
<keyword evidence="3" id="KW-0964">Secreted</keyword>
<feature type="domain" description="GH18" evidence="8">
    <location>
        <begin position="24"/>
        <end position="434"/>
    </location>
</feature>
<dbReference type="EMBL" id="VTPC01001919">
    <property type="protein sequence ID" value="KAF2900982.1"/>
    <property type="molecule type" value="Genomic_DNA"/>
</dbReference>
<name>A0A8K0DDD7_IGNLU</name>
<dbReference type="GO" id="GO:0008061">
    <property type="term" value="F:chitin binding"/>
    <property type="evidence" value="ECO:0007669"/>
    <property type="project" value="InterPro"/>
</dbReference>
<comment type="subcellular location">
    <subcellularLocation>
        <location evidence="1">Secreted</location>
    </subcellularLocation>
</comment>
<evidence type="ECO:0000256" key="7">
    <source>
        <dbReference type="SAM" id="SignalP"/>
    </source>
</evidence>
<feature type="signal peptide" evidence="7">
    <location>
        <begin position="1"/>
        <end position="23"/>
    </location>
</feature>
<dbReference type="PROSITE" id="PS51910">
    <property type="entry name" value="GH18_2"/>
    <property type="match status" value="1"/>
</dbReference>
<dbReference type="GO" id="GO:0005975">
    <property type="term" value="P:carbohydrate metabolic process"/>
    <property type="evidence" value="ECO:0007669"/>
    <property type="project" value="InterPro"/>
</dbReference>
<dbReference type="Gene3D" id="3.20.20.80">
    <property type="entry name" value="Glycosidases"/>
    <property type="match status" value="1"/>
</dbReference>
<feature type="chain" id="PRO_5035448603" description="GH18 domain-containing protein" evidence="7">
    <location>
        <begin position="24"/>
        <end position="434"/>
    </location>
</feature>
<evidence type="ECO:0000313" key="10">
    <source>
        <dbReference type="Proteomes" id="UP000801492"/>
    </source>
</evidence>
<dbReference type="FunFam" id="3.20.20.80:FF:000071">
    <property type="entry name" value="Imaginal disc growth factor"/>
    <property type="match status" value="1"/>
</dbReference>
<evidence type="ECO:0000256" key="1">
    <source>
        <dbReference type="ARBA" id="ARBA00004613"/>
    </source>
</evidence>
<protein>
    <recommendedName>
        <fullName evidence="8">GH18 domain-containing protein</fullName>
    </recommendedName>
</protein>
<dbReference type="AlphaFoldDB" id="A0A8K0DDD7"/>
<dbReference type="OrthoDB" id="76388at2759"/>
<keyword evidence="6" id="KW-0325">Glycoprotein</keyword>
<evidence type="ECO:0000256" key="6">
    <source>
        <dbReference type="ARBA" id="ARBA00023180"/>
    </source>
</evidence>
<comment type="caution">
    <text evidence="9">The sequence shown here is derived from an EMBL/GenBank/DDBJ whole genome shotgun (WGS) entry which is preliminary data.</text>
</comment>
<gene>
    <name evidence="9" type="ORF">ILUMI_05200</name>
</gene>
<evidence type="ECO:0000313" key="9">
    <source>
        <dbReference type="EMBL" id="KAF2900982.1"/>
    </source>
</evidence>
<evidence type="ECO:0000256" key="2">
    <source>
        <dbReference type="ARBA" id="ARBA00006606"/>
    </source>
</evidence>
<reference evidence="9" key="1">
    <citation type="submission" date="2019-08" db="EMBL/GenBank/DDBJ databases">
        <title>The genome of the North American firefly Photinus pyralis.</title>
        <authorList>
            <consortium name="Photinus pyralis genome working group"/>
            <person name="Fallon T.R."/>
            <person name="Sander Lower S.E."/>
            <person name="Weng J.-K."/>
        </authorList>
    </citation>
    <scope>NUCLEOTIDE SEQUENCE</scope>
    <source>
        <strain evidence="9">TRF0915ILg1</strain>
        <tissue evidence="9">Whole body</tissue>
    </source>
</reference>
<dbReference type="GO" id="GO:0005576">
    <property type="term" value="C:extracellular region"/>
    <property type="evidence" value="ECO:0007669"/>
    <property type="project" value="UniProtKB-SubCell"/>
</dbReference>
<accession>A0A8K0DDD7</accession>
<dbReference type="PROSITE" id="PS51257">
    <property type="entry name" value="PROKAR_LIPOPROTEIN"/>
    <property type="match status" value="1"/>
</dbReference>